<keyword evidence="7 10" id="KW-1133">Transmembrane helix</keyword>
<keyword evidence="2" id="KW-0813">Transport</keyword>
<comment type="caution">
    <text evidence="13">The sequence shown here is derived from an EMBL/GenBank/DDBJ whole genome shotgun (WGS) entry which is preliminary data.</text>
</comment>
<evidence type="ECO:0000256" key="2">
    <source>
        <dbReference type="ARBA" id="ARBA00022448"/>
    </source>
</evidence>
<proteinExistence type="predicted"/>
<keyword evidence="3" id="KW-1003">Cell membrane</keyword>
<dbReference type="InterPro" id="IPR003593">
    <property type="entry name" value="AAA+_ATPase"/>
</dbReference>
<reference evidence="13 14" key="1">
    <citation type="submission" date="2018-11" db="EMBL/GenBank/DDBJ databases">
        <title>Genome sequencing and assembly of Anaerosphaera sp. nov., GS7-6-2.</title>
        <authorList>
            <person name="Rettenmaier R."/>
            <person name="Liebl W."/>
            <person name="Zverlov V."/>
        </authorList>
    </citation>
    <scope>NUCLEOTIDE SEQUENCE [LARGE SCALE GENOMIC DNA]</scope>
    <source>
        <strain evidence="13 14">GS7-6-2</strain>
    </source>
</reference>
<feature type="transmembrane region" description="Helical" evidence="10">
    <location>
        <begin position="299"/>
        <end position="315"/>
    </location>
</feature>
<dbReference type="FunFam" id="3.40.50.300:FF:000287">
    <property type="entry name" value="Multidrug ABC transporter ATP-binding protein"/>
    <property type="match status" value="1"/>
</dbReference>
<dbReference type="InterPro" id="IPR003439">
    <property type="entry name" value="ABC_transporter-like_ATP-bd"/>
</dbReference>
<dbReference type="GO" id="GO:0016887">
    <property type="term" value="F:ATP hydrolysis activity"/>
    <property type="evidence" value="ECO:0007669"/>
    <property type="project" value="InterPro"/>
</dbReference>
<evidence type="ECO:0000256" key="8">
    <source>
        <dbReference type="ARBA" id="ARBA00023136"/>
    </source>
</evidence>
<feature type="domain" description="ABC transporter" evidence="11">
    <location>
        <begin position="364"/>
        <end position="597"/>
    </location>
</feature>
<evidence type="ECO:0000259" key="11">
    <source>
        <dbReference type="PROSITE" id="PS50893"/>
    </source>
</evidence>
<evidence type="ECO:0000256" key="5">
    <source>
        <dbReference type="ARBA" id="ARBA00022741"/>
    </source>
</evidence>
<evidence type="ECO:0000256" key="9">
    <source>
        <dbReference type="SAM" id="Coils"/>
    </source>
</evidence>
<feature type="transmembrane region" description="Helical" evidence="10">
    <location>
        <begin position="30"/>
        <end position="50"/>
    </location>
</feature>
<sequence>MRGQRMNAPIEKPNSFRKTWGELIRYCRSYLPAIIFTLILAAAGSIFQIVGPNKIKDITNEIAKGLPAIVNGQMVVSAIDMQLISKIVKTLVILYSAALILSMLENFIMATITAKISKNLRSDISLKIERLPLKYFDKVSYGDVISRVTNDVDTIGQTLNMSIDTLVRSITMFFGALIMMFYNNVTMTLTAVGITFLGFSLVLLIMSRSQRFFVEQQRGLGNMNGYIEEIYSGHNIVKAYNGEKETSLKFETINGELYNSAWKSQFISGLMTPLMNFIGNFSYVAVCIVGAILAMQNKISFGVIVAFMMYIRFFTQPLSQITQAMQNLQRTAAASERVFEFLKEEEMPVEENKTKKLENVKGDVEFKHVKFGYDKDKIIIHDFSAKVKSGQKIAVVGPTGAGKTTLVNLLMRFYDLDGGEILIDGVSINDVKRENVREQFCMVLQDTWIFKGTIKENIVYAKKGVKDEDVIRACKAVGLHHFIKTLPKGYDTVLDDKSTLSAGQKQLVTIARAMIQNAPLLILDEATSSIDTRTERIVQNAMDKLMENRTSFVIAHRLSTIKNSDVILVLKDGDIIESGTHDELLKEKGFYSELYNSQFEQVS</sequence>
<dbReference type="PROSITE" id="PS50929">
    <property type="entry name" value="ABC_TM1F"/>
    <property type="match status" value="1"/>
</dbReference>
<feature type="coiled-coil region" evidence="9">
    <location>
        <begin position="318"/>
        <end position="345"/>
    </location>
</feature>
<dbReference type="GO" id="GO:0005524">
    <property type="term" value="F:ATP binding"/>
    <property type="evidence" value="ECO:0007669"/>
    <property type="project" value="UniProtKB-KW"/>
</dbReference>
<keyword evidence="5" id="KW-0547">Nucleotide-binding</keyword>
<evidence type="ECO:0000259" key="12">
    <source>
        <dbReference type="PROSITE" id="PS50929"/>
    </source>
</evidence>
<evidence type="ECO:0000256" key="3">
    <source>
        <dbReference type="ARBA" id="ARBA00022475"/>
    </source>
</evidence>
<dbReference type="CDD" id="cd18547">
    <property type="entry name" value="ABC_6TM_Tm288_like"/>
    <property type="match status" value="1"/>
</dbReference>
<keyword evidence="9" id="KW-0175">Coiled coil</keyword>
<evidence type="ECO:0000256" key="7">
    <source>
        <dbReference type="ARBA" id="ARBA00022989"/>
    </source>
</evidence>
<dbReference type="InterPro" id="IPR027417">
    <property type="entry name" value="P-loop_NTPase"/>
</dbReference>
<dbReference type="InterPro" id="IPR039421">
    <property type="entry name" value="Type_1_exporter"/>
</dbReference>
<evidence type="ECO:0000256" key="1">
    <source>
        <dbReference type="ARBA" id="ARBA00004651"/>
    </source>
</evidence>
<feature type="transmembrane region" description="Helical" evidence="10">
    <location>
        <begin position="274"/>
        <end position="293"/>
    </location>
</feature>
<dbReference type="PANTHER" id="PTHR43394">
    <property type="entry name" value="ATP-DEPENDENT PERMEASE MDL1, MITOCHONDRIAL"/>
    <property type="match status" value="1"/>
</dbReference>
<feature type="domain" description="ABC transmembrane type-1" evidence="12">
    <location>
        <begin position="35"/>
        <end position="330"/>
    </location>
</feature>
<dbReference type="Gene3D" id="1.20.1560.10">
    <property type="entry name" value="ABC transporter type 1, transmembrane domain"/>
    <property type="match status" value="1"/>
</dbReference>
<gene>
    <name evidence="13" type="ORF">EF514_05185</name>
</gene>
<dbReference type="GO" id="GO:0005886">
    <property type="term" value="C:plasma membrane"/>
    <property type="evidence" value="ECO:0007669"/>
    <property type="project" value="UniProtKB-SubCell"/>
</dbReference>
<dbReference type="InterPro" id="IPR011527">
    <property type="entry name" value="ABC1_TM_dom"/>
</dbReference>
<dbReference type="PROSITE" id="PS50893">
    <property type="entry name" value="ABC_TRANSPORTER_2"/>
    <property type="match status" value="1"/>
</dbReference>
<dbReference type="Proteomes" id="UP000288812">
    <property type="component" value="Unassembled WGS sequence"/>
</dbReference>
<comment type="subcellular location">
    <subcellularLocation>
        <location evidence="1">Cell membrane</location>
        <topology evidence="1">Multi-pass membrane protein</topology>
    </subcellularLocation>
</comment>
<dbReference type="RefSeq" id="WP_127724361.1">
    <property type="nucleotide sequence ID" value="NZ_RLIH01000005.1"/>
</dbReference>
<dbReference type="PROSITE" id="PS00211">
    <property type="entry name" value="ABC_TRANSPORTER_1"/>
    <property type="match status" value="1"/>
</dbReference>
<dbReference type="FunFam" id="1.20.1560.10:FF:000011">
    <property type="entry name" value="Multidrug ABC transporter ATP-binding protein"/>
    <property type="match status" value="1"/>
</dbReference>
<dbReference type="GO" id="GO:0015421">
    <property type="term" value="F:ABC-type oligopeptide transporter activity"/>
    <property type="evidence" value="ECO:0007669"/>
    <property type="project" value="TreeGrafter"/>
</dbReference>
<feature type="transmembrane region" description="Helical" evidence="10">
    <location>
        <begin position="188"/>
        <end position="206"/>
    </location>
</feature>
<dbReference type="CDD" id="cd03254">
    <property type="entry name" value="ABCC_Glucan_exporter_like"/>
    <property type="match status" value="1"/>
</dbReference>
<protein>
    <submittedName>
        <fullName evidence="13">ABC transporter ATP-binding protein</fullName>
    </submittedName>
</protein>
<accession>A0A437S7D6</accession>
<evidence type="ECO:0000256" key="6">
    <source>
        <dbReference type="ARBA" id="ARBA00022840"/>
    </source>
</evidence>
<evidence type="ECO:0000313" key="14">
    <source>
        <dbReference type="Proteomes" id="UP000288812"/>
    </source>
</evidence>
<name>A0A437S7D6_9FIRM</name>
<keyword evidence="6 13" id="KW-0067">ATP-binding</keyword>
<dbReference type="PANTHER" id="PTHR43394:SF1">
    <property type="entry name" value="ATP-BINDING CASSETTE SUB-FAMILY B MEMBER 10, MITOCHONDRIAL"/>
    <property type="match status" value="1"/>
</dbReference>
<evidence type="ECO:0000256" key="10">
    <source>
        <dbReference type="SAM" id="Phobius"/>
    </source>
</evidence>
<dbReference type="SMART" id="SM00382">
    <property type="entry name" value="AAA"/>
    <property type="match status" value="1"/>
</dbReference>
<dbReference type="InterPro" id="IPR017871">
    <property type="entry name" value="ABC_transporter-like_CS"/>
</dbReference>
<dbReference type="SUPFAM" id="SSF90123">
    <property type="entry name" value="ABC transporter transmembrane region"/>
    <property type="match status" value="1"/>
</dbReference>
<dbReference type="AlphaFoldDB" id="A0A437S7D6"/>
<feature type="transmembrane region" description="Helical" evidence="10">
    <location>
        <begin position="92"/>
        <end position="112"/>
    </location>
</feature>
<keyword evidence="14" id="KW-1185">Reference proteome</keyword>
<evidence type="ECO:0000313" key="13">
    <source>
        <dbReference type="EMBL" id="RVU54979.1"/>
    </source>
</evidence>
<keyword evidence="8 10" id="KW-0472">Membrane</keyword>
<dbReference type="InterPro" id="IPR036640">
    <property type="entry name" value="ABC1_TM_sf"/>
</dbReference>
<dbReference type="Pfam" id="PF00005">
    <property type="entry name" value="ABC_tran"/>
    <property type="match status" value="1"/>
</dbReference>
<organism evidence="13 14">
    <name type="scientific">Anaerosphaera multitolerans</name>
    <dbReference type="NCBI Taxonomy" id="2487351"/>
    <lineage>
        <taxon>Bacteria</taxon>
        <taxon>Bacillati</taxon>
        <taxon>Bacillota</taxon>
        <taxon>Tissierellia</taxon>
        <taxon>Tissierellales</taxon>
        <taxon>Peptoniphilaceae</taxon>
        <taxon>Anaerosphaera</taxon>
    </lineage>
</organism>
<dbReference type="EMBL" id="RLIH01000005">
    <property type="protein sequence ID" value="RVU54979.1"/>
    <property type="molecule type" value="Genomic_DNA"/>
</dbReference>
<dbReference type="SUPFAM" id="SSF52540">
    <property type="entry name" value="P-loop containing nucleoside triphosphate hydrolases"/>
    <property type="match status" value="1"/>
</dbReference>
<evidence type="ECO:0000256" key="4">
    <source>
        <dbReference type="ARBA" id="ARBA00022692"/>
    </source>
</evidence>
<dbReference type="Pfam" id="PF00664">
    <property type="entry name" value="ABC_membrane"/>
    <property type="match status" value="1"/>
</dbReference>
<dbReference type="Gene3D" id="3.40.50.300">
    <property type="entry name" value="P-loop containing nucleotide triphosphate hydrolases"/>
    <property type="match status" value="1"/>
</dbReference>
<keyword evidence="4 10" id="KW-0812">Transmembrane</keyword>
<dbReference type="OrthoDB" id="9762778at2"/>